<evidence type="ECO:0000256" key="1">
    <source>
        <dbReference type="ARBA" id="ARBA00004255"/>
    </source>
</evidence>
<dbReference type="InterPro" id="IPR036396">
    <property type="entry name" value="Cyt_P450_sf"/>
</dbReference>
<dbReference type="InterPro" id="IPR008628">
    <property type="entry name" value="GPP34-like"/>
</dbReference>
<dbReference type="AlphaFoldDB" id="A0A6B1DSA5"/>
<organism evidence="9">
    <name type="scientific">Caldilineaceae bacterium SB0662_bin_9</name>
    <dbReference type="NCBI Taxonomy" id="2605258"/>
    <lineage>
        <taxon>Bacteria</taxon>
        <taxon>Bacillati</taxon>
        <taxon>Chloroflexota</taxon>
        <taxon>Caldilineae</taxon>
        <taxon>Caldilineales</taxon>
        <taxon>Caldilineaceae</taxon>
    </lineage>
</organism>
<dbReference type="Pfam" id="PF00067">
    <property type="entry name" value="p450"/>
    <property type="match status" value="1"/>
</dbReference>
<reference evidence="9" key="1">
    <citation type="submission" date="2019-09" db="EMBL/GenBank/DDBJ databases">
        <title>Characterisation of the sponge microbiome using genome-centric metagenomics.</title>
        <authorList>
            <person name="Engelberts J.P."/>
            <person name="Robbins S.J."/>
            <person name="De Goeij J.M."/>
            <person name="Aranda M."/>
            <person name="Bell S.C."/>
            <person name="Webster N.S."/>
        </authorList>
    </citation>
    <scope>NUCLEOTIDE SEQUENCE</scope>
    <source>
        <strain evidence="9">SB0662_bin_9</strain>
    </source>
</reference>
<evidence type="ECO:0000256" key="8">
    <source>
        <dbReference type="SAM" id="MobiDB-lite"/>
    </source>
</evidence>
<accession>A0A6B1DSA5</accession>
<evidence type="ECO:0000256" key="3">
    <source>
        <dbReference type="ARBA" id="ARBA00023004"/>
    </source>
</evidence>
<dbReference type="SUPFAM" id="SSF48264">
    <property type="entry name" value="Cytochrome P450"/>
    <property type="match status" value="1"/>
</dbReference>
<dbReference type="GO" id="GO:0020037">
    <property type="term" value="F:heme binding"/>
    <property type="evidence" value="ECO:0007669"/>
    <property type="project" value="InterPro"/>
</dbReference>
<keyword evidence="5" id="KW-0446">Lipid-binding</keyword>
<dbReference type="PANTHER" id="PTHR24301">
    <property type="entry name" value="THROMBOXANE-A SYNTHASE"/>
    <property type="match status" value="1"/>
</dbReference>
<evidence type="ECO:0000313" key="9">
    <source>
        <dbReference type="EMBL" id="MYD90091.1"/>
    </source>
</evidence>
<dbReference type="PRINTS" id="PR00465">
    <property type="entry name" value="EP450IV"/>
</dbReference>
<comment type="caution">
    <text evidence="9">The sequence shown here is derived from an EMBL/GenBank/DDBJ whole genome shotgun (WGS) entry which is preliminary data.</text>
</comment>
<gene>
    <name evidence="9" type="ORF">F4Y08_07095</name>
</gene>
<dbReference type="PROSITE" id="PS00086">
    <property type="entry name" value="CYTOCHROME_P450"/>
    <property type="match status" value="1"/>
</dbReference>
<dbReference type="Pfam" id="PF05719">
    <property type="entry name" value="GPP34"/>
    <property type="match status" value="1"/>
</dbReference>
<keyword evidence="4" id="KW-0333">Golgi apparatus</keyword>
<comment type="cofactor">
    <cofactor evidence="7">
        <name>heme</name>
        <dbReference type="ChEBI" id="CHEBI:30413"/>
    </cofactor>
</comment>
<keyword evidence="2 7" id="KW-0479">Metal-binding</keyword>
<dbReference type="InterPro" id="IPR001128">
    <property type="entry name" value="Cyt_P450"/>
</dbReference>
<dbReference type="EMBL" id="VXPY01000048">
    <property type="protein sequence ID" value="MYD90091.1"/>
    <property type="molecule type" value="Genomic_DNA"/>
</dbReference>
<dbReference type="Gene3D" id="1.10.630.10">
    <property type="entry name" value="Cytochrome P450"/>
    <property type="match status" value="1"/>
</dbReference>
<dbReference type="InterPro" id="IPR002403">
    <property type="entry name" value="Cyt_P450_E_grp-IV"/>
</dbReference>
<dbReference type="GO" id="GO:0070273">
    <property type="term" value="F:phosphatidylinositol-4-phosphate binding"/>
    <property type="evidence" value="ECO:0007669"/>
    <property type="project" value="InterPro"/>
</dbReference>
<feature type="compositionally biased region" description="Polar residues" evidence="8">
    <location>
        <begin position="15"/>
        <end position="32"/>
    </location>
</feature>
<evidence type="ECO:0000256" key="6">
    <source>
        <dbReference type="ARBA" id="ARBA00023136"/>
    </source>
</evidence>
<dbReference type="Gene3D" id="1.10.3630.10">
    <property type="entry name" value="yeast vps74-n-term truncation variant domain like"/>
    <property type="match status" value="1"/>
</dbReference>
<dbReference type="CDD" id="cd00302">
    <property type="entry name" value="cytochrome_P450"/>
    <property type="match status" value="1"/>
</dbReference>
<keyword evidence="3 7" id="KW-0408">Iron</keyword>
<evidence type="ECO:0000256" key="7">
    <source>
        <dbReference type="PIRSR" id="PIRSR602403-1"/>
    </source>
</evidence>
<dbReference type="PANTHER" id="PTHR24301:SF2">
    <property type="entry name" value="THROMBOXANE-A SYNTHASE"/>
    <property type="match status" value="1"/>
</dbReference>
<dbReference type="GO" id="GO:0005737">
    <property type="term" value="C:cytoplasm"/>
    <property type="evidence" value="ECO:0007669"/>
    <property type="project" value="UniProtKB-ARBA"/>
</dbReference>
<dbReference type="InterPro" id="IPR038261">
    <property type="entry name" value="GPP34-like_sf"/>
</dbReference>
<proteinExistence type="predicted"/>
<dbReference type="GO" id="GO:0012505">
    <property type="term" value="C:endomembrane system"/>
    <property type="evidence" value="ECO:0007669"/>
    <property type="project" value="UniProtKB-ARBA"/>
</dbReference>
<feature type="binding site" description="axial binding residue" evidence="7">
    <location>
        <position position="669"/>
    </location>
    <ligand>
        <name>heme</name>
        <dbReference type="ChEBI" id="CHEBI:30413"/>
    </ligand>
    <ligandPart>
        <name>Fe</name>
        <dbReference type="ChEBI" id="CHEBI:18248"/>
    </ligandPart>
</feature>
<keyword evidence="6" id="KW-0472">Membrane</keyword>
<dbReference type="InterPro" id="IPR017972">
    <property type="entry name" value="Cyt_P450_CS"/>
</dbReference>
<evidence type="ECO:0000256" key="5">
    <source>
        <dbReference type="ARBA" id="ARBA00023121"/>
    </source>
</evidence>
<protein>
    <submittedName>
        <fullName evidence="9">Cytochrome P450</fullName>
    </submittedName>
</protein>
<dbReference type="GO" id="GO:0016705">
    <property type="term" value="F:oxidoreductase activity, acting on paired donors, with incorporation or reduction of molecular oxygen"/>
    <property type="evidence" value="ECO:0007669"/>
    <property type="project" value="InterPro"/>
</dbReference>
<evidence type="ECO:0000256" key="4">
    <source>
        <dbReference type="ARBA" id="ARBA00023034"/>
    </source>
</evidence>
<feature type="region of interest" description="Disordered" evidence="8">
    <location>
        <begin position="1"/>
        <end position="60"/>
    </location>
</feature>
<evidence type="ECO:0000256" key="2">
    <source>
        <dbReference type="ARBA" id="ARBA00022723"/>
    </source>
</evidence>
<dbReference type="GO" id="GO:0005506">
    <property type="term" value="F:iron ion binding"/>
    <property type="evidence" value="ECO:0007669"/>
    <property type="project" value="InterPro"/>
</dbReference>
<name>A0A6B1DSA5_9CHLR</name>
<dbReference type="GO" id="GO:0004497">
    <property type="term" value="F:monooxygenase activity"/>
    <property type="evidence" value="ECO:0007669"/>
    <property type="project" value="InterPro"/>
</dbReference>
<dbReference type="PRINTS" id="PR00385">
    <property type="entry name" value="P450"/>
</dbReference>
<sequence>MGRRSGQCRRGLAETWTSSRRIAAEQGTQDGESPSHPVGMHDRVPPLPSVRTHAGTPLGHRTEQPMLRFAEEILVLALDEGRGDLAASLPPRSLNLALAGAVLMDLALENRIDTDLESLVLVDATPFGDDILDPALAEIASEGQSRDTGYWLGWIAERGDQIRSAALARLIERGILRAEAQGLLSLVPAVSRSRRYPTADGRMVEEAKLRVMRVLFGDDIPDPRDIALITLADACGVFRTILSSEEREQVQDRVDLLKNLDLIGRTMSLAIEGLEVPDESSPGPSRPREIPVVPGFPLIGNGLAMRKGVVSFLARQYRDLGPIFRIRVPGRRFVCIAGPEAVNFLMSHGQAAFRSLEPMANFHRQMDASRSILTMDGIDHVTTRKAQAKGYAARVLRERAREVVDITRDEIAKWPVGKPFEALPAFQSVIAEQMGYLMADHSPQGYTQDLATLLGGLLLSAATLPHVMKLPRFRHARTRAFELAKKVLAHKRTVGPRGTNRDFIDLMLDLREADPQLLPETNLNLTVLAPYMVGLDTTASTCSFMLYNMLKCPQLMEGMTAEADALLEQGPVSDEGLRRLDVSRRVVMETLRLHPVSPAVLRMTSNSFEFAGHTVPAGTQVMIGTAVGHTLEEYFPEPEHFDIDRYTQARGEHRQPGAYAPFGAGHHRCLGSGLVPIQLCLTMATILRELVLEPLVPDHALRVRSFPTMQPVGFRIRVLGRRTHNAPMTN</sequence>
<keyword evidence="7" id="KW-0349">Heme</keyword>
<comment type="subcellular location">
    <subcellularLocation>
        <location evidence="1">Golgi apparatus membrane</location>
        <topology evidence="1">Peripheral membrane protein</topology>
        <orientation evidence="1">Cytoplasmic side</orientation>
    </subcellularLocation>
</comment>